<evidence type="ECO:0000313" key="2">
    <source>
        <dbReference type="EMBL" id="OPJ86430.1"/>
    </source>
</evidence>
<dbReference type="GO" id="GO:0044547">
    <property type="term" value="F:DNA topoisomerase binding"/>
    <property type="evidence" value="ECO:0007669"/>
    <property type="project" value="TreeGrafter"/>
</dbReference>
<dbReference type="STRING" id="372326.A0A1V4KPP6"/>
<dbReference type="GO" id="GO:0000014">
    <property type="term" value="F:single-stranded DNA endodeoxyribonuclease activity"/>
    <property type="evidence" value="ECO:0007669"/>
    <property type="project" value="TreeGrafter"/>
</dbReference>
<dbReference type="GO" id="GO:0006303">
    <property type="term" value="P:double-strand break repair via nonhomologous end joining"/>
    <property type="evidence" value="ECO:0007669"/>
    <property type="project" value="TreeGrafter"/>
</dbReference>
<keyword evidence="3" id="KW-1185">Reference proteome</keyword>
<dbReference type="GO" id="GO:0042800">
    <property type="term" value="F:histone H3K4 methyltransferase activity"/>
    <property type="evidence" value="ECO:0007669"/>
    <property type="project" value="TreeGrafter"/>
</dbReference>
<gene>
    <name evidence="2" type="ORF">AV530_008341</name>
</gene>
<dbReference type="EMBL" id="LSYS01002352">
    <property type="protein sequence ID" value="OPJ86430.1"/>
    <property type="molecule type" value="Genomic_DNA"/>
</dbReference>
<dbReference type="OrthoDB" id="7552475at2759"/>
<dbReference type="AlphaFoldDB" id="A0A1V4KPP6"/>
<dbReference type="GO" id="GO:0000793">
    <property type="term" value="C:condensed chromosome"/>
    <property type="evidence" value="ECO:0007669"/>
    <property type="project" value="TreeGrafter"/>
</dbReference>
<protein>
    <recommendedName>
        <fullName evidence="4">Mos1 transposase HTH domain-containing protein</fullName>
    </recommendedName>
</protein>
<name>A0A1V4KPP6_PATFA</name>
<dbReference type="Proteomes" id="UP000190648">
    <property type="component" value="Unassembled WGS sequence"/>
</dbReference>
<organism evidence="2 3">
    <name type="scientific">Patagioenas fasciata monilis</name>
    <dbReference type="NCBI Taxonomy" id="372326"/>
    <lineage>
        <taxon>Eukaryota</taxon>
        <taxon>Metazoa</taxon>
        <taxon>Chordata</taxon>
        <taxon>Craniata</taxon>
        <taxon>Vertebrata</taxon>
        <taxon>Euteleostomi</taxon>
        <taxon>Archelosauria</taxon>
        <taxon>Archosauria</taxon>
        <taxon>Dinosauria</taxon>
        <taxon>Saurischia</taxon>
        <taxon>Theropoda</taxon>
        <taxon>Coelurosauria</taxon>
        <taxon>Aves</taxon>
        <taxon>Neognathae</taxon>
        <taxon>Neoaves</taxon>
        <taxon>Columbimorphae</taxon>
        <taxon>Columbiformes</taxon>
        <taxon>Columbidae</taxon>
        <taxon>Patagioenas</taxon>
    </lineage>
</organism>
<feature type="region of interest" description="Disordered" evidence="1">
    <location>
        <begin position="1"/>
        <end position="52"/>
    </location>
</feature>
<dbReference type="PANTHER" id="PTHR46060:SF2">
    <property type="entry name" value="HISTONE-LYSINE N-METHYLTRANSFERASE SETMAR"/>
    <property type="match status" value="1"/>
</dbReference>
<dbReference type="GO" id="GO:0044774">
    <property type="term" value="P:mitotic DNA integrity checkpoint signaling"/>
    <property type="evidence" value="ECO:0007669"/>
    <property type="project" value="TreeGrafter"/>
</dbReference>
<sequence length="73" mass="8054">MGCKGAEATRNINNTFGPGTSEQSWFKKFYRGDENLEDEEHGGLPSEGGNDQLRSTIKVDALTTTREVMKNST</sequence>
<evidence type="ECO:0000313" key="3">
    <source>
        <dbReference type="Proteomes" id="UP000190648"/>
    </source>
</evidence>
<dbReference type="GO" id="GO:0035861">
    <property type="term" value="C:site of double-strand break"/>
    <property type="evidence" value="ECO:0007669"/>
    <property type="project" value="TreeGrafter"/>
</dbReference>
<dbReference type="GO" id="GO:0003697">
    <property type="term" value="F:single-stranded DNA binding"/>
    <property type="evidence" value="ECO:0007669"/>
    <property type="project" value="TreeGrafter"/>
</dbReference>
<dbReference type="PANTHER" id="PTHR46060">
    <property type="entry name" value="MARINER MOS1 TRANSPOSASE-LIKE PROTEIN"/>
    <property type="match status" value="1"/>
</dbReference>
<evidence type="ECO:0008006" key="4">
    <source>
        <dbReference type="Google" id="ProtNLM"/>
    </source>
</evidence>
<dbReference type="GO" id="GO:0031297">
    <property type="term" value="P:replication fork processing"/>
    <property type="evidence" value="ECO:0007669"/>
    <property type="project" value="TreeGrafter"/>
</dbReference>
<dbReference type="GO" id="GO:0046975">
    <property type="term" value="F:histone H3K36 methyltransferase activity"/>
    <property type="evidence" value="ECO:0007669"/>
    <property type="project" value="TreeGrafter"/>
</dbReference>
<dbReference type="GO" id="GO:0015074">
    <property type="term" value="P:DNA integration"/>
    <property type="evidence" value="ECO:0007669"/>
    <property type="project" value="TreeGrafter"/>
</dbReference>
<evidence type="ECO:0000256" key="1">
    <source>
        <dbReference type="SAM" id="MobiDB-lite"/>
    </source>
</evidence>
<comment type="caution">
    <text evidence="2">The sequence shown here is derived from an EMBL/GenBank/DDBJ whole genome shotgun (WGS) entry which is preliminary data.</text>
</comment>
<dbReference type="GO" id="GO:0003690">
    <property type="term" value="F:double-stranded DNA binding"/>
    <property type="evidence" value="ECO:0007669"/>
    <property type="project" value="TreeGrafter"/>
</dbReference>
<proteinExistence type="predicted"/>
<feature type="compositionally biased region" description="Polar residues" evidence="1">
    <location>
        <begin position="10"/>
        <end position="24"/>
    </location>
</feature>
<dbReference type="GO" id="GO:0000729">
    <property type="term" value="P:DNA double-strand break processing"/>
    <property type="evidence" value="ECO:0007669"/>
    <property type="project" value="TreeGrafter"/>
</dbReference>
<dbReference type="GO" id="GO:0005634">
    <property type="term" value="C:nucleus"/>
    <property type="evidence" value="ECO:0007669"/>
    <property type="project" value="TreeGrafter"/>
</dbReference>
<accession>A0A1V4KPP6</accession>
<dbReference type="InterPro" id="IPR052709">
    <property type="entry name" value="Transposase-MT_Hybrid"/>
</dbReference>
<reference evidence="2 3" key="1">
    <citation type="submission" date="2016-02" db="EMBL/GenBank/DDBJ databases">
        <title>Band-tailed pigeon sequencing and assembly.</title>
        <authorList>
            <person name="Soares A.E."/>
            <person name="Novak B.J."/>
            <person name="Rice E.S."/>
            <person name="O'Connell B."/>
            <person name="Chang D."/>
            <person name="Weber S."/>
            <person name="Shapiro B."/>
        </authorList>
    </citation>
    <scope>NUCLEOTIDE SEQUENCE [LARGE SCALE GENOMIC DNA]</scope>
    <source>
        <strain evidence="2">BTP2013</strain>
        <tissue evidence="2">Blood</tissue>
    </source>
</reference>